<dbReference type="Proteomes" id="UP000002630">
    <property type="component" value="Unassembled WGS sequence"/>
</dbReference>
<feature type="compositionally biased region" description="Polar residues" evidence="2">
    <location>
        <begin position="399"/>
        <end position="413"/>
    </location>
</feature>
<organism evidence="3 4">
    <name type="scientific">Ectocarpus siliculosus</name>
    <name type="common">Brown alga</name>
    <name type="synonym">Conferva siliculosa</name>
    <dbReference type="NCBI Taxonomy" id="2880"/>
    <lineage>
        <taxon>Eukaryota</taxon>
        <taxon>Sar</taxon>
        <taxon>Stramenopiles</taxon>
        <taxon>Ochrophyta</taxon>
        <taxon>PX clade</taxon>
        <taxon>Phaeophyceae</taxon>
        <taxon>Ectocarpales</taxon>
        <taxon>Ectocarpaceae</taxon>
        <taxon>Ectocarpus</taxon>
    </lineage>
</organism>
<feature type="compositionally biased region" description="Acidic residues" evidence="2">
    <location>
        <begin position="60"/>
        <end position="80"/>
    </location>
</feature>
<proteinExistence type="inferred from homology"/>
<feature type="compositionally biased region" description="Acidic residues" evidence="2">
    <location>
        <begin position="14"/>
        <end position="24"/>
    </location>
</feature>
<dbReference type="PANTHER" id="PTHR12821:SF0">
    <property type="entry name" value="BYSTIN"/>
    <property type="match status" value="1"/>
</dbReference>
<evidence type="ECO:0000313" key="3">
    <source>
        <dbReference type="EMBL" id="CBJ32010.1"/>
    </source>
</evidence>
<feature type="compositionally biased region" description="Basic and acidic residues" evidence="2">
    <location>
        <begin position="1"/>
        <end position="13"/>
    </location>
</feature>
<feature type="region of interest" description="Disordered" evidence="2">
    <location>
        <begin position="393"/>
        <end position="413"/>
    </location>
</feature>
<dbReference type="Pfam" id="PF05291">
    <property type="entry name" value="Bystin"/>
    <property type="match status" value="1"/>
</dbReference>
<dbReference type="GO" id="GO:0030688">
    <property type="term" value="C:preribosome, small subunit precursor"/>
    <property type="evidence" value="ECO:0007669"/>
    <property type="project" value="TreeGrafter"/>
</dbReference>
<gene>
    <name evidence="3" type="ORF">Esi_0302_0001</name>
</gene>
<dbReference type="InterPro" id="IPR007955">
    <property type="entry name" value="Bystin"/>
</dbReference>
<protein>
    <recommendedName>
        <fullName evidence="5">Bystin</fullName>
    </recommendedName>
</protein>
<feature type="region of interest" description="Disordered" evidence="2">
    <location>
        <begin position="1"/>
        <end position="84"/>
    </location>
</feature>
<dbReference type="GO" id="GO:0006364">
    <property type="term" value="P:rRNA processing"/>
    <property type="evidence" value="ECO:0007669"/>
    <property type="project" value="TreeGrafter"/>
</dbReference>
<dbReference type="GO" id="GO:0005737">
    <property type="term" value="C:cytoplasm"/>
    <property type="evidence" value="ECO:0007669"/>
    <property type="project" value="TreeGrafter"/>
</dbReference>
<dbReference type="GO" id="GO:0030515">
    <property type="term" value="F:snoRNA binding"/>
    <property type="evidence" value="ECO:0007669"/>
    <property type="project" value="TreeGrafter"/>
</dbReference>
<dbReference type="GO" id="GO:0005730">
    <property type="term" value="C:nucleolus"/>
    <property type="evidence" value="ECO:0007669"/>
    <property type="project" value="TreeGrafter"/>
</dbReference>
<keyword evidence="4" id="KW-1185">Reference proteome</keyword>
<dbReference type="PANTHER" id="PTHR12821">
    <property type="entry name" value="BYSTIN"/>
    <property type="match status" value="1"/>
</dbReference>
<feature type="region of interest" description="Disordered" evidence="2">
    <location>
        <begin position="119"/>
        <end position="141"/>
    </location>
</feature>
<evidence type="ECO:0008006" key="5">
    <source>
        <dbReference type="Google" id="ProtNLM"/>
    </source>
</evidence>
<comment type="similarity">
    <text evidence="1">Belongs to the bystin family.</text>
</comment>
<dbReference type="InParanoid" id="D7FWC2"/>
<dbReference type="FunCoup" id="D7FWC2">
    <property type="interactions" value="192"/>
</dbReference>
<dbReference type="OrthoDB" id="2192561at2759"/>
<dbReference type="EMBL" id="FN649760">
    <property type="protein sequence ID" value="CBJ32010.1"/>
    <property type="molecule type" value="Genomic_DNA"/>
</dbReference>
<name>D7FWC2_ECTSI</name>
<reference evidence="3 4" key="1">
    <citation type="journal article" date="2010" name="Nature">
        <title>The Ectocarpus genome and the independent evolution of multicellularity in brown algae.</title>
        <authorList>
            <person name="Cock J.M."/>
            <person name="Sterck L."/>
            <person name="Rouze P."/>
            <person name="Scornet D."/>
            <person name="Allen A.E."/>
            <person name="Amoutzias G."/>
            <person name="Anthouard V."/>
            <person name="Artiguenave F."/>
            <person name="Aury J.M."/>
            <person name="Badger J.H."/>
            <person name="Beszteri B."/>
            <person name="Billiau K."/>
            <person name="Bonnet E."/>
            <person name="Bothwell J.H."/>
            <person name="Bowler C."/>
            <person name="Boyen C."/>
            <person name="Brownlee C."/>
            <person name="Carrano C.J."/>
            <person name="Charrier B."/>
            <person name="Cho G.Y."/>
            <person name="Coelho S.M."/>
            <person name="Collen J."/>
            <person name="Corre E."/>
            <person name="Da Silva C."/>
            <person name="Delage L."/>
            <person name="Delaroque N."/>
            <person name="Dittami S.M."/>
            <person name="Doulbeau S."/>
            <person name="Elias M."/>
            <person name="Farnham G."/>
            <person name="Gachon C.M."/>
            <person name="Gschloessl B."/>
            <person name="Heesch S."/>
            <person name="Jabbari K."/>
            <person name="Jubin C."/>
            <person name="Kawai H."/>
            <person name="Kimura K."/>
            <person name="Kloareg B."/>
            <person name="Kupper F.C."/>
            <person name="Lang D."/>
            <person name="Le Bail A."/>
            <person name="Leblanc C."/>
            <person name="Lerouge P."/>
            <person name="Lohr M."/>
            <person name="Lopez P.J."/>
            <person name="Martens C."/>
            <person name="Maumus F."/>
            <person name="Michel G."/>
            <person name="Miranda-Saavedra D."/>
            <person name="Morales J."/>
            <person name="Moreau H."/>
            <person name="Motomura T."/>
            <person name="Nagasato C."/>
            <person name="Napoli C.A."/>
            <person name="Nelson D.R."/>
            <person name="Nyvall-Collen P."/>
            <person name="Peters A.F."/>
            <person name="Pommier C."/>
            <person name="Potin P."/>
            <person name="Poulain J."/>
            <person name="Quesneville H."/>
            <person name="Read B."/>
            <person name="Rensing S.A."/>
            <person name="Ritter A."/>
            <person name="Rousvoal S."/>
            <person name="Samanta M."/>
            <person name="Samson G."/>
            <person name="Schroeder D.C."/>
            <person name="Segurens B."/>
            <person name="Strittmatter M."/>
            <person name="Tonon T."/>
            <person name="Tregear J.W."/>
            <person name="Valentin K."/>
            <person name="von Dassow P."/>
            <person name="Yamagishi T."/>
            <person name="Van de Peer Y."/>
            <person name="Wincker P."/>
        </authorList>
    </citation>
    <scope>NUCLEOTIDE SEQUENCE [LARGE SCALE GENOMIC DNA]</scope>
    <source>
        <strain evidence="4">Ec32 / CCAP1310/4</strain>
    </source>
</reference>
<evidence type="ECO:0000313" key="4">
    <source>
        <dbReference type="Proteomes" id="UP000002630"/>
    </source>
</evidence>
<evidence type="ECO:0000256" key="2">
    <source>
        <dbReference type="SAM" id="MobiDB-lite"/>
    </source>
</evidence>
<evidence type="ECO:0000256" key="1">
    <source>
        <dbReference type="ARBA" id="ARBA00007114"/>
    </source>
</evidence>
<dbReference type="STRING" id="2880.D7FWC2"/>
<accession>D7FWC2</accession>
<sequence length="413" mass="46131">MTKRILEQAREQRDEMEEEEEEAEAPGVAGGGGRGLVGDQRFSFATPVPGGSPGGLRQDDSDDDDDDDDEEEEEYEEGLADEVAMSEAEERLVSSFMNAAPFQRRSLADIIMEKIREKEEGETRAAGMGGGGDEDEDGMPRLPPKVVEVYGAIGKMLKSYTAGKLPKAFKIIPSLTNWEQVLWLTRPEQWSSHAMLAATKIFASNFNAKMAQRFYNVFLLEACRTDILENRRLNYHLYEALRKSVYKPAAFYKGMLLPLASAGDCTLREAAIFASVLSRVTIPANHSAVALLKLAQLPYNGATSLFIRVLLNKKYALPYKVIDSLVDHFMTFTTETRVLPVLWHQSLLVFAQRYRGDITRADKDRLKELLKAQQHHQITPEVRRQLFMGSCRGEPKGSLASTPRSTNDAMATG</sequence>
<dbReference type="AlphaFoldDB" id="D7FWC2"/>
<dbReference type="eggNOG" id="KOG3871">
    <property type="taxonomic scope" value="Eukaryota"/>
</dbReference>